<dbReference type="CDD" id="cd00112">
    <property type="entry name" value="LDLa"/>
    <property type="match status" value="2"/>
</dbReference>
<dbReference type="InterPro" id="IPR036055">
    <property type="entry name" value="LDL_receptor-like_sf"/>
</dbReference>
<dbReference type="SUPFAM" id="SSF63825">
    <property type="entry name" value="YWTD domain"/>
    <property type="match status" value="1"/>
</dbReference>
<feature type="region of interest" description="Disordered" evidence="8">
    <location>
        <begin position="654"/>
        <end position="676"/>
    </location>
</feature>
<dbReference type="InterPro" id="IPR002172">
    <property type="entry name" value="LDrepeatLR_classA_rpt"/>
</dbReference>
<dbReference type="PANTHER" id="PTHR24270">
    <property type="entry name" value="LOW-DENSITY LIPOPROTEIN RECEPTOR-RELATED"/>
    <property type="match status" value="1"/>
</dbReference>
<dbReference type="GO" id="GO:0016192">
    <property type="term" value="P:vesicle-mediated transport"/>
    <property type="evidence" value="ECO:0007669"/>
    <property type="project" value="UniProtKB-ARBA"/>
</dbReference>
<accession>A0A1I8I227</accession>
<keyword evidence="4" id="KW-1133">Transmembrane helix</keyword>
<dbReference type="SUPFAM" id="SSF57424">
    <property type="entry name" value="LDL receptor-like module"/>
    <property type="match status" value="1"/>
</dbReference>
<evidence type="ECO:0000256" key="2">
    <source>
        <dbReference type="ARBA" id="ARBA00022692"/>
    </source>
</evidence>
<feature type="disulfide bond" evidence="7">
    <location>
        <begin position="623"/>
        <end position="638"/>
    </location>
</feature>
<dbReference type="Gene3D" id="4.10.400.10">
    <property type="entry name" value="Low-density Lipoprotein Receptor"/>
    <property type="match status" value="3"/>
</dbReference>
<evidence type="ECO:0000313" key="10">
    <source>
        <dbReference type="WBParaSite" id="maker-uti_cns_0009259-snap-gene-0.5-mRNA-1"/>
    </source>
</evidence>
<reference evidence="10" key="1">
    <citation type="submission" date="2016-11" db="UniProtKB">
        <authorList>
            <consortium name="WormBaseParasite"/>
        </authorList>
    </citation>
    <scope>IDENTIFICATION</scope>
</reference>
<evidence type="ECO:0000256" key="8">
    <source>
        <dbReference type="SAM" id="MobiDB-lite"/>
    </source>
</evidence>
<name>A0A1I8I227_9PLAT</name>
<evidence type="ECO:0000313" key="9">
    <source>
        <dbReference type="Proteomes" id="UP000095280"/>
    </source>
</evidence>
<keyword evidence="3" id="KW-0677">Repeat</keyword>
<keyword evidence="5" id="KW-0472">Membrane</keyword>
<evidence type="ECO:0000256" key="1">
    <source>
        <dbReference type="ARBA" id="ARBA00004167"/>
    </source>
</evidence>
<dbReference type="InterPro" id="IPR011042">
    <property type="entry name" value="6-blade_b-propeller_TolB-like"/>
</dbReference>
<organism evidence="9 10">
    <name type="scientific">Macrostomum lignano</name>
    <dbReference type="NCBI Taxonomy" id="282301"/>
    <lineage>
        <taxon>Eukaryota</taxon>
        <taxon>Metazoa</taxon>
        <taxon>Spiralia</taxon>
        <taxon>Lophotrochozoa</taxon>
        <taxon>Platyhelminthes</taxon>
        <taxon>Rhabditophora</taxon>
        <taxon>Macrostomorpha</taxon>
        <taxon>Macrostomida</taxon>
        <taxon>Macrostomidae</taxon>
        <taxon>Macrostomum</taxon>
    </lineage>
</organism>
<sequence>MRSRCVRIGIKSRGLRRRRRRRRRRLLLLLVAAVLLLPGCVSGIPDWCLQSGQARAEPHLSLWGRLPKVGGRLQHGSLGGSSLLARLFAHANDDGNDGNDNTNRDDHANHYADYGAHFHCVFHFLNIFINVGIFRLRVSPHPRTTAADARFLTRSSRRRCSLMRRQLFSRLRRRSCPQPRVSEPSWRPARATAAVLLPPAAPAVDVPTRAVAEDHCGGARNLQISSGSDSRLLSLPRANGRLKRTQSPTLNAGGGLLAELSLLKTHCCFCLMLPARLCRDGVLGCSAVSGVLIFRLVISSAGRVALLTPRCPKCCTGSAADGVHVLFEHCRETVSTRLGFAGRSELVASSRRCSSSALVMALQAGIQALCRLVPLLLSGRQRRHLRVGGCRVRRLLPVLVAVVRVALVISGPVRVAHGRPGALVGRRWRHAGIAVLLGVVGRLAAGGRGRISAWRRHRRDGGRPADYLPPYCKLSTGFFQCVDIDTGAITCLSVALRCKIHCANDALLNCLHSRRNCSAGLFQCESRPDRPPQQPICLADHLLCDGRLHCPLGDDESPQLCQYRAPCPPGLFACRSPGHCLPATRRCDGFYDCRRPGLDDRSDETDCPTGDLSAECSSLEHLCDGFADCADGSDERDCPDAFNDDDSSIIKTAKPTKQPESTTVSDRKTTAEEQPNSAARIAVATIDRTSGQQSLYLIASPNGKNLSISTKRSSNFTGTMLAIDESTGRAFLFDERLGHLRSITIDESVGVIAVDAGWRATLRLLDCPRGLLVHPEAAFLFLALSCGPSPGIYRLSMDGRELRLLLGSELVGRPVRFVFDSIRRPHRLYWTDAGRMGVFSIRLEDGGDVRQHFAWPDRHPGIETARLVVEDSGLYLAAIAADAVWSVRKLPTSSGPTDISSLSFVEFPGLVVTMFAAVSFNMTEESDRSARLASCACDQICLPVWHNSSGAECLCDWRHRLVQLPDSQQTRCQAGTATAVAATQAPTAEYTVKEQQSIAKETIVTLAPTEDADGAWTTQAAMDKQWMLPSLCLIFVLIFPASICLCCLFWRYRRQSVKLDDGSELEKLKTYWLDEATCSSRTANHPLTSLKYESEVA</sequence>
<dbReference type="Gene3D" id="2.120.10.30">
    <property type="entry name" value="TolB, C-terminal domain"/>
    <property type="match status" value="1"/>
</dbReference>
<evidence type="ECO:0000256" key="4">
    <source>
        <dbReference type="ARBA" id="ARBA00022989"/>
    </source>
</evidence>
<keyword evidence="2" id="KW-0812">Transmembrane</keyword>
<dbReference type="InterPro" id="IPR050685">
    <property type="entry name" value="LDLR"/>
</dbReference>
<dbReference type="SMART" id="SM00192">
    <property type="entry name" value="LDLa"/>
    <property type="match status" value="3"/>
</dbReference>
<dbReference type="AlphaFoldDB" id="A0A1I8I227"/>
<dbReference type="PROSITE" id="PS50068">
    <property type="entry name" value="LDLRA_2"/>
    <property type="match status" value="3"/>
</dbReference>
<dbReference type="Proteomes" id="UP000095280">
    <property type="component" value="Unplaced"/>
</dbReference>
<dbReference type="GO" id="GO:0005886">
    <property type="term" value="C:plasma membrane"/>
    <property type="evidence" value="ECO:0007669"/>
    <property type="project" value="TreeGrafter"/>
</dbReference>
<protein>
    <submittedName>
        <fullName evidence="10">EGF-like domain-containing protein</fullName>
    </submittedName>
</protein>
<dbReference type="PANTHER" id="PTHR24270:SF62">
    <property type="entry name" value="LOW-DENSITY LIPOPROTEIN RECEPTOR-RELATED PROTEIN 2"/>
    <property type="match status" value="1"/>
</dbReference>
<dbReference type="WBParaSite" id="maker-uti_cns_0009259-snap-gene-0.5-mRNA-1">
    <property type="protein sequence ID" value="maker-uti_cns_0009259-snap-gene-0.5-mRNA-1"/>
    <property type="gene ID" value="maker-uti_cns_0009259-snap-gene-0.5"/>
</dbReference>
<evidence type="ECO:0000256" key="6">
    <source>
        <dbReference type="ARBA" id="ARBA00023157"/>
    </source>
</evidence>
<proteinExistence type="predicted"/>
<keyword evidence="9" id="KW-1185">Reference proteome</keyword>
<evidence type="ECO:0000256" key="7">
    <source>
        <dbReference type="PROSITE-ProRule" id="PRU00124"/>
    </source>
</evidence>
<comment type="caution">
    <text evidence="7">Lacks conserved residue(s) required for the propagation of feature annotation.</text>
</comment>
<dbReference type="PRINTS" id="PR00261">
    <property type="entry name" value="LDLRECEPTOR"/>
</dbReference>
<evidence type="ECO:0000256" key="3">
    <source>
        <dbReference type="ARBA" id="ARBA00022737"/>
    </source>
</evidence>
<evidence type="ECO:0000256" key="5">
    <source>
        <dbReference type="ARBA" id="ARBA00023136"/>
    </source>
</evidence>
<keyword evidence="6 7" id="KW-1015">Disulfide bond</keyword>
<comment type="subcellular location">
    <subcellularLocation>
        <location evidence="1">Membrane</location>
        <topology evidence="1">Single-pass membrane protein</topology>
    </subcellularLocation>
</comment>